<name>C2MAG6_9PORP</name>
<sequence length="97" mass="10456">MTDLSSRVDEITTIISSYVRPQLLAHGGDIALLRVAGEQVFVKVSGSCQACPSLSSTIQEVVQETLRSELALPTLTVTVDDSVSDELIAEALRIIRK</sequence>
<dbReference type="Pfam" id="PF01106">
    <property type="entry name" value="NifU"/>
    <property type="match status" value="1"/>
</dbReference>
<dbReference type="InterPro" id="IPR034904">
    <property type="entry name" value="FSCA_dom_sf"/>
</dbReference>
<dbReference type="GO" id="GO:0016226">
    <property type="term" value="P:iron-sulfur cluster assembly"/>
    <property type="evidence" value="ECO:0007669"/>
    <property type="project" value="InterPro"/>
</dbReference>
<dbReference type="SUPFAM" id="SSF117916">
    <property type="entry name" value="Fe-S cluster assembly (FSCA) domain-like"/>
    <property type="match status" value="1"/>
</dbReference>
<organism evidence="2 3">
    <name type="scientific">Porphyromonas uenonis 60-3</name>
    <dbReference type="NCBI Taxonomy" id="596327"/>
    <lineage>
        <taxon>Bacteria</taxon>
        <taxon>Pseudomonadati</taxon>
        <taxon>Bacteroidota</taxon>
        <taxon>Bacteroidia</taxon>
        <taxon>Bacteroidales</taxon>
        <taxon>Porphyromonadaceae</taxon>
        <taxon>Porphyromonas</taxon>
    </lineage>
</organism>
<protein>
    <submittedName>
        <fullName evidence="2">NifU-like protein</fullName>
    </submittedName>
</protein>
<dbReference type="STRING" id="596327.PORUE0001_1240"/>
<evidence type="ECO:0000259" key="1">
    <source>
        <dbReference type="Pfam" id="PF01106"/>
    </source>
</evidence>
<comment type="caution">
    <text evidence="2">The sequence shown here is derived from an EMBL/GenBank/DDBJ whole genome shotgun (WGS) entry which is preliminary data.</text>
</comment>
<accession>C2MAG6</accession>
<evidence type="ECO:0000313" key="3">
    <source>
        <dbReference type="Proteomes" id="UP000003303"/>
    </source>
</evidence>
<dbReference type="AlphaFoldDB" id="C2MAG6"/>
<feature type="domain" description="NIF system FeS cluster assembly NifU C-terminal" evidence="1">
    <location>
        <begin position="11"/>
        <end position="70"/>
    </location>
</feature>
<evidence type="ECO:0000313" key="2">
    <source>
        <dbReference type="EMBL" id="EEK17315.1"/>
    </source>
</evidence>
<dbReference type="RefSeq" id="WP_007364890.1">
    <property type="nucleotide sequence ID" value="NZ_ACLR01000088.1"/>
</dbReference>
<dbReference type="Gene3D" id="3.30.300.130">
    <property type="entry name" value="Fe-S cluster assembly (FSCA)"/>
    <property type="match status" value="1"/>
</dbReference>
<dbReference type="GO" id="GO:0005506">
    <property type="term" value="F:iron ion binding"/>
    <property type="evidence" value="ECO:0007669"/>
    <property type="project" value="InterPro"/>
</dbReference>
<dbReference type="Proteomes" id="UP000003303">
    <property type="component" value="Unassembled WGS sequence"/>
</dbReference>
<dbReference type="InterPro" id="IPR001075">
    <property type="entry name" value="NIF_FeS_clus_asmbl_NifU_C"/>
</dbReference>
<dbReference type="GO" id="GO:0051536">
    <property type="term" value="F:iron-sulfur cluster binding"/>
    <property type="evidence" value="ECO:0007669"/>
    <property type="project" value="InterPro"/>
</dbReference>
<dbReference type="eggNOG" id="COG0694">
    <property type="taxonomic scope" value="Bacteria"/>
</dbReference>
<keyword evidence="3" id="KW-1185">Reference proteome</keyword>
<proteinExistence type="predicted"/>
<dbReference type="EMBL" id="ACLR01000088">
    <property type="protein sequence ID" value="EEK17315.1"/>
    <property type="molecule type" value="Genomic_DNA"/>
</dbReference>
<reference evidence="2 3" key="1">
    <citation type="submission" date="2009-04" db="EMBL/GenBank/DDBJ databases">
        <authorList>
            <person name="Sebastian Y."/>
            <person name="Madupu R."/>
            <person name="Durkin A.S."/>
            <person name="Torralba M."/>
            <person name="Methe B."/>
            <person name="Sutton G.G."/>
            <person name="Strausberg R.L."/>
            <person name="Nelson K.E."/>
        </authorList>
    </citation>
    <scope>NUCLEOTIDE SEQUENCE [LARGE SCALE GENOMIC DNA]</scope>
    <source>
        <strain evidence="2 3">60-3</strain>
    </source>
</reference>
<gene>
    <name evidence="2" type="ORF">PORUE0001_1240</name>
</gene>
<dbReference type="OrthoDB" id="9796965at2"/>